<keyword evidence="1" id="KW-1133">Transmembrane helix</keyword>
<keyword evidence="1" id="KW-0812">Transmembrane</keyword>
<sequence length="97" mass="10654">MNTYVMTNIFLAVHSGYNLLNSFILLFTIVMAETSFSKAFGDSLDPDLSNTGKPDKMTPLRTPFGPFYKLRTASLAQQGLLATPPVSTHAQSRLLDV</sequence>
<protein>
    <submittedName>
        <fullName evidence="2">Uncharacterized protein</fullName>
    </submittedName>
</protein>
<evidence type="ECO:0000313" key="2">
    <source>
        <dbReference type="EMBL" id="CAD7602668.1"/>
    </source>
</evidence>
<name>A0A7R9PPU7_TIMGE</name>
<feature type="transmembrane region" description="Helical" evidence="1">
    <location>
        <begin position="6"/>
        <end position="30"/>
    </location>
</feature>
<proteinExistence type="predicted"/>
<dbReference type="EMBL" id="OE843257">
    <property type="protein sequence ID" value="CAD7602668.1"/>
    <property type="molecule type" value="Genomic_DNA"/>
</dbReference>
<organism evidence="2">
    <name type="scientific">Timema genevievae</name>
    <name type="common">Walking stick</name>
    <dbReference type="NCBI Taxonomy" id="629358"/>
    <lineage>
        <taxon>Eukaryota</taxon>
        <taxon>Metazoa</taxon>
        <taxon>Ecdysozoa</taxon>
        <taxon>Arthropoda</taxon>
        <taxon>Hexapoda</taxon>
        <taxon>Insecta</taxon>
        <taxon>Pterygota</taxon>
        <taxon>Neoptera</taxon>
        <taxon>Polyneoptera</taxon>
        <taxon>Phasmatodea</taxon>
        <taxon>Timematodea</taxon>
        <taxon>Timematoidea</taxon>
        <taxon>Timematidae</taxon>
        <taxon>Timema</taxon>
    </lineage>
</organism>
<accession>A0A7R9PPU7</accession>
<evidence type="ECO:0000256" key="1">
    <source>
        <dbReference type="SAM" id="Phobius"/>
    </source>
</evidence>
<dbReference type="AlphaFoldDB" id="A0A7R9PPU7"/>
<keyword evidence="1" id="KW-0472">Membrane</keyword>
<reference evidence="2" key="1">
    <citation type="submission" date="2020-11" db="EMBL/GenBank/DDBJ databases">
        <authorList>
            <person name="Tran Van P."/>
        </authorList>
    </citation>
    <scope>NUCLEOTIDE SEQUENCE</scope>
</reference>
<gene>
    <name evidence="2" type="ORF">TGEB3V08_LOCUS8429</name>
</gene>